<dbReference type="EMBL" id="KQ243234">
    <property type="protein sequence ID" value="KNC76149.1"/>
    <property type="molecule type" value="Genomic_DNA"/>
</dbReference>
<sequence>MRTFLPGRNRKAAEERAHEFNVKLFNGETCDLFVNATPVTDRDLSLADNFIDALKDCKLAFDHELEGRYLTDYCATHRCRCSGSCSWRGWWTGHRSRLCCKRRRRNANVKATARARYSSLRVYTCEVMLNGREWLRYAGLAVMLTACEYCISSRQETTIKLKLPSSEVS</sequence>
<reference evidence="1 2" key="1">
    <citation type="submission" date="2011-02" db="EMBL/GenBank/DDBJ databases">
        <title>The Genome Sequence of Sphaeroforma arctica JP610.</title>
        <authorList>
            <consortium name="The Broad Institute Genome Sequencing Platform"/>
            <person name="Russ C."/>
            <person name="Cuomo C."/>
            <person name="Young S.K."/>
            <person name="Zeng Q."/>
            <person name="Gargeya S."/>
            <person name="Alvarado L."/>
            <person name="Berlin A."/>
            <person name="Chapman S.B."/>
            <person name="Chen Z."/>
            <person name="Freedman E."/>
            <person name="Gellesch M."/>
            <person name="Goldberg J."/>
            <person name="Griggs A."/>
            <person name="Gujja S."/>
            <person name="Heilman E."/>
            <person name="Heiman D."/>
            <person name="Howarth C."/>
            <person name="Mehta T."/>
            <person name="Neiman D."/>
            <person name="Pearson M."/>
            <person name="Roberts A."/>
            <person name="Saif S."/>
            <person name="Shea T."/>
            <person name="Shenoy N."/>
            <person name="Sisk P."/>
            <person name="Stolte C."/>
            <person name="Sykes S."/>
            <person name="White J."/>
            <person name="Yandava C."/>
            <person name="Burger G."/>
            <person name="Gray M.W."/>
            <person name="Holland P.W.H."/>
            <person name="King N."/>
            <person name="Lang F.B.F."/>
            <person name="Roger A.J."/>
            <person name="Ruiz-Trillo I."/>
            <person name="Haas B."/>
            <person name="Nusbaum C."/>
            <person name="Birren B."/>
        </authorList>
    </citation>
    <scope>NUCLEOTIDE SEQUENCE [LARGE SCALE GENOMIC DNA]</scope>
    <source>
        <strain evidence="1 2">JP610</strain>
    </source>
</reference>
<dbReference type="GeneID" id="25911843"/>
<gene>
    <name evidence="1" type="ORF">SARC_11339</name>
</gene>
<organism evidence="1 2">
    <name type="scientific">Sphaeroforma arctica JP610</name>
    <dbReference type="NCBI Taxonomy" id="667725"/>
    <lineage>
        <taxon>Eukaryota</taxon>
        <taxon>Ichthyosporea</taxon>
        <taxon>Ichthyophonida</taxon>
        <taxon>Sphaeroforma</taxon>
    </lineage>
</organism>
<dbReference type="OrthoDB" id="204377at2759"/>
<name>A0A0L0FH96_9EUKA</name>
<keyword evidence="2" id="KW-1185">Reference proteome</keyword>
<dbReference type="Proteomes" id="UP000054560">
    <property type="component" value="Unassembled WGS sequence"/>
</dbReference>
<protein>
    <submittedName>
        <fullName evidence="1">Uncharacterized protein</fullName>
    </submittedName>
</protein>
<accession>A0A0L0FH96</accession>
<evidence type="ECO:0000313" key="2">
    <source>
        <dbReference type="Proteomes" id="UP000054560"/>
    </source>
</evidence>
<dbReference type="AlphaFoldDB" id="A0A0L0FH96"/>
<proteinExistence type="predicted"/>
<evidence type="ECO:0000313" key="1">
    <source>
        <dbReference type="EMBL" id="KNC76149.1"/>
    </source>
</evidence>
<dbReference type="RefSeq" id="XP_014150051.1">
    <property type="nucleotide sequence ID" value="XM_014294576.1"/>
</dbReference>